<name>A0A4Q2RJ48_9ACTN</name>
<dbReference type="OrthoDB" id="9816160at2"/>
<dbReference type="InterPro" id="IPR005194">
    <property type="entry name" value="Glyco_hydro_65_C"/>
</dbReference>
<accession>A0A4Q2RJ48</accession>
<dbReference type="Proteomes" id="UP000291838">
    <property type="component" value="Unassembled WGS sequence"/>
</dbReference>
<keyword evidence="7" id="KW-1185">Reference proteome</keyword>
<evidence type="ECO:0000259" key="5">
    <source>
        <dbReference type="Pfam" id="PF03636"/>
    </source>
</evidence>
<dbReference type="Gene3D" id="3.40.50.1000">
    <property type="entry name" value="HAD superfamily/HAD-like"/>
    <property type="match status" value="1"/>
</dbReference>
<evidence type="ECO:0000313" key="7">
    <source>
        <dbReference type="Proteomes" id="UP000291838"/>
    </source>
</evidence>
<evidence type="ECO:0000313" key="6">
    <source>
        <dbReference type="EMBL" id="RYB88587.1"/>
    </source>
</evidence>
<dbReference type="InterPro" id="IPR023198">
    <property type="entry name" value="PGP-like_dom2"/>
</dbReference>
<organism evidence="6 7">
    <name type="scientific">Nocardioides glacieisoli</name>
    <dbReference type="NCBI Taxonomy" id="1168730"/>
    <lineage>
        <taxon>Bacteria</taxon>
        <taxon>Bacillati</taxon>
        <taxon>Actinomycetota</taxon>
        <taxon>Actinomycetes</taxon>
        <taxon>Propionibacteriales</taxon>
        <taxon>Nocardioidaceae</taxon>
        <taxon>Nocardioides</taxon>
    </lineage>
</organism>
<dbReference type="Pfam" id="PF03636">
    <property type="entry name" value="Glyco_hydro_65N"/>
    <property type="match status" value="1"/>
</dbReference>
<dbReference type="GO" id="GO:0005975">
    <property type="term" value="P:carbohydrate metabolic process"/>
    <property type="evidence" value="ECO:0007669"/>
    <property type="project" value="InterPro"/>
</dbReference>
<dbReference type="SUPFAM" id="SSF48208">
    <property type="entry name" value="Six-hairpin glycosidases"/>
    <property type="match status" value="1"/>
</dbReference>
<dbReference type="InterPro" id="IPR006439">
    <property type="entry name" value="HAD-SF_hydro_IA"/>
</dbReference>
<dbReference type="PANTHER" id="PTHR11051">
    <property type="entry name" value="GLYCOSYL HYDROLASE-RELATED"/>
    <property type="match status" value="1"/>
</dbReference>
<dbReference type="Pfam" id="PF00702">
    <property type="entry name" value="Hydrolase"/>
    <property type="match status" value="1"/>
</dbReference>
<dbReference type="InterPro" id="IPR005196">
    <property type="entry name" value="Glyco_hydro_65_N"/>
</dbReference>
<evidence type="ECO:0000256" key="2">
    <source>
        <dbReference type="SAM" id="MobiDB-lite"/>
    </source>
</evidence>
<proteinExistence type="predicted"/>
<dbReference type="InterPro" id="IPR037018">
    <property type="entry name" value="GH65_N"/>
</dbReference>
<dbReference type="GO" id="GO:0030246">
    <property type="term" value="F:carbohydrate binding"/>
    <property type="evidence" value="ECO:0007669"/>
    <property type="project" value="InterPro"/>
</dbReference>
<dbReference type="FunFam" id="1.50.10.10:FF:000053">
    <property type="entry name" value="Putative glycosyl hydrolase"/>
    <property type="match status" value="1"/>
</dbReference>
<dbReference type="InterPro" id="IPR011013">
    <property type="entry name" value="Gal_mutarotase_sf_dom"/>
</dbReference>
<dbReference type="Gene3D" id="1.50.10.10">
    <property type="match status" value="1"/>
</dbReference>
<dbReference type="Gene3D" id="2.70.98.40">
    <property type="entry name" value="Glycoside hydrolase, family 65, N-terminal domain"/>
    <property type="match status" value="1"/>
</dbReference>
<dbReference type="InterPro" id="IPR008928">
    <property type="entry name" value="6-hairpin_glycosidase_sf"/>
</dbReference>
<feature type="domain" description="Glycoside hydrolase family 65 C-terminal" evidence="4">
    <location>
        <begin position="957"/>
        <end position="1012"/>
    </location>
</feature>
<feature type="domain" description="Glycoside hydrolase family 65 central catalytic" evidence="3">
    <location>
        <begin position="553"/>
        <end position="947"/>
    </location>
</feature>
<evidence type="ECO:0000259" key="4">
    <source>
        <dbReference type="Pfam" id="PF03633"/>
    </source>
</evidence>
<evidence type="ECO:0000256" key="1">
    <source>
        <dbReference type="ARBA" id="ARBA00023295"/>
    </source>
</evidence>
<dbReference type="Pfam" id="PF03632">
    <property type="entry name" value="Glyco_hydro_65m"/>
    <property type="match status" value="1"/>
</dbReference>
<protein>
    <submittedName>
        <fullName evidence="6">HAD family hydrolase</fullName>
    </submittedName>
</protein>
<keyword evidence="6" id="KW-0378">Hydrolase</keyword>
<dbReference type="EMBL" id="SDWS01000012">
    <property type="protein sequence ID" value="RYB88587.1"/>
    <property type="molecule type" value="Genomic_DNA"/>
</dbReference>
<feature type="region of interest" description="Disordered" evidence="2">
    <location>
        <begin position="1015"/>
        <end position="1052"/>
    </location>
</feature>
<dbReference type="InterPro" id="IPR005195">
    <property type="entry name" value="Glyco_hydro_65_M"/>
</dbReference>
<dbReference type="SUPFAM" id="SSF74650">
    <property type="entry name" value="Galactose mutarotase-like"/>
    <property type="match status" value="1"/>
</dbReference>
<dbReference type="GO" id="GO:0004553">
    <property type="term" value="F:hydrolase activity, hydrolyzing O-glycosyl compounds"/>
    <property type="evidence" value="ECO:0007669"/>
    <property type="project" value="TreeGrafter"/>
</dbReference>
<dbReference type="PANTHER" id="PTHR11051:SF8">
    <property type="entry name" value="PROTEIN-GLUCOSYLGALACTOSYLHYDROXYLYSINE GLUCOSIDASE"/>
    <property type="match status" value="1"/>
</dbReference>
<evidence type="ECO:0000259" key="3">
    <source>
        <dbReference type="Pfam" id="PF03632"/>
    </source>
</evidence>
<dbReference type="Pfam" id="PF03633">
    <property type="entry name" value="Glyco_hydro_65C"/>
    <property type="match status" value="1"/>
</dbReference>
<dbReference type="SUPFAM" id="SSF56784">
    <property type="entry name" value="HAD-like"/>
    <property type="match status" value="1"/>
</dbReference>
<reference evidence="6 7" key="1">
    <citation type="submission" date="2019-01" db="EMBL/GenBank/DDBJ databases">
        <title>Novel species of Nocardioides.</title>
        <authorList>
            <person name="Liu Q."/>
            <person name="Xin Y.-H."/>
        </authorList>
    </citation>
    <scope>NUCLEOTIDE SEQUENCE [LARGE SCALE GENOMIC DNA]</scope>
    <source>
        <strain evidence="6 7">HLT3-15</strain>
    </source>
</reference>
<comment type="caution">
    <text evidence="6">The sequence shown here is derived from an EMBL/GenBank/DDBJ whole genome shotgun (WGS) entry which is preliminary data.</text>
</comment>
<sequence length="1052" mass="114987">MDGVVTDTAAIHAEAWQRLFDEVLRDPRLASDADTGQFDPQEDYRRYVDGRSREDGVRTFLASRRLSVPEGIQTDGTDVWSVAGLAARKNAIFLDLLAKHEIRVFPGTHALLRRLREGHVPTGLVTASRNAEALLAAAGITDLFDVVVDGTTAHEIGLAGKPDPAMFNEAARRLGVDPGRAAVVEDAIAGVQAARRGEFGLVVGVARQGNRAGLEAAGADVVVEDVSQLDLGVRRNDPWLVTFQGFDPAHEGHREALTTLANGYLGTRGAAPETRADGTHYPGTYLAGVYNRLTSTIEGTAVEDEQIVNAPNWLPLDLRVDDGEWWSAGGLSTESESTELHLRRGLLVRRVLLTDRRGRRLRLVQRRLVSLVRCHIAALETTLVAEGWNGTVTIRSGIDATVTNAGVAEFRALANRHLMGVQGAPVDPHLLVVEAETTASGIRIATAVRTRVNGSRRSPLTHVQAVPGFHAHEFTLDMTDGQAVSVEKTAAIVTSKDSAVASPREGALAELARAPEWFGELLAEHEADWAQLWKRFAVTVDGLDAQDSMILNLHLFHLAQTFTQHTAQLDAGVTARGLHGEGYRGHVFWDELFVLPLLTTQAPAVSRALLEYRWRRLPAARHTASRLGLAGAVFPWQSGSDGREETPDRLFNPRSGRWMPDNSWRQRHVGLAVAFNAWQYYAATADLTWLAERGGELIIDVARAFVSMARYDPVGERFHIEGVMGPDEYHDGYPDTPGSGLRDNAYTNVLTAWVCSRALDVLGLLRGQACDELMSALQVEPDEPARWEHLSRRLTVPIHDGIISQFDGYQDLAELDWERYRSAHGNIGRLDLILEAEADTTNRYKLAKQADVLMLVYLLDVDDLLGVLSTLGYSMTEQDLARTVDHYLARTAHGSTLSRVVHTSVLARFDPDRAWALFREALVADLDDTQGGTTKEGVHLGAMAGTVDIVRTTFAGLRISERELTATPCLPPEIEAVSFRIHYQGHHVTLHVSEGGVQFDAHDCVTPHPLRVGTNGTATVLQPGASRHLHSPPGTAANRNERGADPSQGTID</sequence>
<dbReference type="AlphaFoldDB" id="A0A4Q2RJ48"/>
<gene>
    <name evidence="6" type="ORF">EUA06_20050</name>
</gene>
<dbReference type="InterPro" id="IPR012341">
    <property type="entry name" value="6hp_glycosidase-like_sf"/>
</dbReference>
<dbReference type="Gene3D" id="1.10.150.240">
    <property type="entry name" value="Putative phosphatase, domain 2"/>
    <property type="match status" value="1"/>
</dbReference>
<dbReference type="Gene3D" id="2.60.420.10">
    <property type="entry name" value="Maltose phosphorylase, domain 3"/>
    <property type="match status" value="1"/>
</dbReference>
<dbReference type="InterPro" id="IPR023214">
    <property type="entry name" value="HAD_sf"/>
</dbReference>
<dbReference type="InterPro" id="IPR036412">
    <property type="entry name" value="HAD-like_sf"/>
</dbReference>
<dbReference type="NCBIfam" id="TIGR01509">
    <property type="entry name" value="HAD-SF-IA-v3"/>
    <property type="match status" value="1"/>
</dbReference>
<dbReference type="GO" id="GO:0016757">
    <property type="term" value="F:glycosyltransferase activity"/>
    <property type="evidence" value="ECO:0007669"/>
    <property type="project" value="UniProtKB-ARBA"/>
</dbReference>
<feature type="domain" description="Glycoside hydrolase family 65 N-terminal" evidence="5">
    <location>
        <begin position="243"/>
        <end position="496"/>
    </location>
</feature>
<keyword evidence="1" id="KW-0326">Glycosidase</keyword>